<gene>
    <name evidence="1" type="ORF">NOXIFER_139</name>
</gene>
<organism evidence="1 2">
    <name type="scientific">Pseudomonas phage Noxifer</name>
    <dbReference type="NCBI Taxonomy" id="2006684"/>
    <lineage>
        <taxon>Viruses</taxon>
        <taxon>Duplodnaviria</taxon>
        <taxon>Heunggongvirae</taxon>
        <taxon>Uroviricota</taxon>
        <taxon>Caudoviricetes</taxon>
        <taxon>Chimalliviridae</taxon>
        <taxon>Noxifervirus</taxon>
        <taxon>Noxifervirus noxifer</taxon>
    </lineage>
</organism>
<evidence type="ECO:0000313" key="2">
    <source>
        <dbReference type="Proteomes" id="UP000224829"/>
    </source>
</evidence>
<sequence length="575" mass="59242">MAAEDEGKISALPEVTALEGGEFLEIIVPKPGGAPGFDSKRIAADKLGGGDTPQPADTIGCVYIVDIEPVNPTDNVGNKIKTTDNHTLVSCTTSTTQVRVTVEGIAGPSSFTPVITLNGGIAVPMARVSTDGVLFRGTATLDLSTLGAAPYAVIATHGEGGTNQVVVGMDEAPTIDTAVFTGGYPVGQTEVKAGDTLSIQISTGSPVVAYEIRDAGALVAKTGNLTPGVLHTIAGCVVADRGTVTQNSGFQIRVKKATGTWSAWFNTTASGTQADGVSYVKTNNLFPTITMGAVTYPAGKTALDTGDSATVNHSVSNANGYTYSSPGSQLTVSNPTAFEAAKPVTQLGGTYNDSTVNFRLVARRSANGASVTADATVKIATVTPQVSIAVPAARLRSGGNNGTVAQDHTITLTSNQSLAEAPTLNAPEGTWKGNWVSDAAGKVWTRALTVHDNNAKGTFTFNSLSAKSISGRITTVITGSADYVLGGFVFRTLTVPAYPNRQAAIGTKVANTAKLRCSNLSKGASGSLNFTYQAAQTPAVDRYTVLTENTWYNCDNANATSNTGGLMQIELEEAI</sequence>
<dbReference type="Proteomes" id="UP000224829">
    <property type="component" value="Segment"/>
</dbReference>
<evidence type="ECO:0000313" key="1">
    <source>
        <dbReference type="EMBL" id="ARV77308.1"/>
    </source>
</evidence>
<dbReference type="EMBL" id="MF063068">
    <property type="protein sequence ID" value="ARV77308.1"/>
    <property type="molecule type" value="Genomic_DNA"/>
</dbReference>
<proteinExistence type="predicted"/>
<reference evidence="1 2" key="1">
    <citation type="submission" date="2017-05" db="EMBL/GenBank/DDBJ databases">
        <authorList>
            <person name="Song R."/>
            <person name="Chenine A.L."/>
            <person name="Ruprecht R.M."/>
        </authorList>
    </citation>
    <scope>NUCLEOTIDE SEQUENCE [LARGE SCALE GENOMIC DNA]</scope>
</reference>
<accession>A0A1Y0T1A3</accession>
<keyword evidence="2" id="KW-1185">Reference proteome</keyword>
<protein>
    <submittedName>
        <fullName evidence="1">Putative tail sheath protein</fullName>
    </submittedName>
</protein>
<name>A0A1Y0T1A3_9CAUD</name>